<feature type="transmembrane region" description="Helical" evidence="1">
    <location>
        <begin position="42"/>
        <end position="59"/>
    </location>
</feature>
<keyword evidence="3" id="KW-1185">Reference proteome</keyword>
<evidence type="ECO:0000313" key="2">
    <source>
        <dbReference type="EMBL" id="MFD1588199.1"/>
    </source>
</evidence>
<comment type="caution">
    <text evidence="2">The sequence shown here is derived from an EMBL/GenBank/DDBJ whole genome shotgun (WGS) entry which is preliminary data.</text>
</comment>
<protein>
    <submittedName>
        <fullName evidence="2">Uncharacterized protein</fullName>
    </submittedName>
</protein>
<organism evidence="2 3">
    <name type="scientific">Halorientalis brevis</name>
    <dbReference type="NCBI Taxonomy" id="1126241"/>
    <lineage>
        <taxon>Archaea</taxon>
        <taxon>Methanobacteriati</taxon>
        <taxon>Methanobacteriota</taxon>
        <taxon>Stenosarchaea group</taxon>
        <taxon>Halobacteria</taxon>
        <taxon>Halobacteriales</taxon>
        <taxon>Haloarculaceae</taxon>
        <taxon>Halorientalis</taxon>
    </lineage>
</organism>
<dbReference type="Proteomes" id="UP001597119">
    <property type="component" value="Unassembled WGS sequence"/>
</dbReference>
<keyword evidence="1" id="KW-1133">Transmembrane helix</keyword>
<gene>
    <name evidence="2" type="ORF">ACFR9U_14550</name>
</gene>
<evidence type="ECO:0000256" key="1">
    <source>
        <dbReference type="SAM" id="Phobius"/>
    </source>
</evidence>
<keyword evidence="1" id="KW-0812">Transmembrane</keyword>
<dbReference type="AlphaFoldDB" id="A0ABD6CFT7"/>
<evidence type="ECO:0000313" key="3">
    <source>
        <dbReference type="Proteomes" id="UP001597119"/>
    </source>
</evidence>
<sequence>MSEGSVPKLVVDEKVEIAVSLMGILAVCAATYYVGKTGNWEPLSAISIGLALIVLFVTSEE</sequence>
<dbReference type="EMBL" id="JBHUDJ010000009">
    <property type="protein sequence ID" value="MFD1588199.1"/>
    <property type="molecule type" value="Genomic_DNA"/>
</dbReference>
<reference evidence="2 3" key="1">
    <citation type="journal article" date="2019" name="Int. J. Syst. Evol. Microbiol.">
        <title>The Global Catalogue of Microorganisms (GCM) 10K type strain sequencing project: providing services to taxonomists for standard genome sequencing and annotation.</title>
        <authorList>
            <consortium name="The Broad Institute Genomics Platform"/>
            <consortium name="The Broad Institute Genome Sequencing Center for Infectious Disease"/>
            <person name="Wu L."/>
            <person name="Ma J."/>
        </authorList>
    </citation>
    <scope>NUCLEOTIDE SEQUENCE [LARGE SCALE GENOMIC DNA]</scope>
    <source>
        <strain evidence="2 3">CGMCC 1.12125</strain>
    </source>
</reference>
<accession>A0ABD6CFT7</accession>
<dbReference type="RefSeq" id="WP_247381636.1">
    <property type="nucleotide sequence ID" value="NZ_JALLGV010000011.1"/>
</dbReference>
<proteinExistence type="predicted"/>
<feature type="transmembrane region" description="Helical" evidence="1">
    <location>
        <begin position="17"/>
        <end position="35"/>
    </location>
</feature>
<keyword evidence="1" id="KW-0472">Membrane</keyword>
<name>A0ABD6CFT7_9EURY</name>